<evidence type="ECO:0000313" key="1">
    <source>
        <dbReference type="EMBL" id="KAA3676462.1"/>
    </source>
</evidence>
<dbReference type="AlphaFoldDB" id="A0A5J4NLN7"/>
<reference evidence="1 2" key="1">
    <citation type="journal article" date="2019" name="Gigascience">
        <title>Whole-genome sequence of the oriental lung fluke Paragonimus westermani.</title>
        <authorList>
            <person name="Oey H."/>
            <person name="Zakrzewski M."/>
            <person name="Narain K."/>
            <person name="Devi K.R."/>
            <person name="Agatsuma T."/>
            <person name="Nawaratna S."/>
            <person name="Gobert G.N."/>
            <person name="Jones M.K."/>
            <person name="Ragan M.A."/>
            <person name="McManus D.P."/>
            <person name="Krause L."/>
        </authorList>
    </citation>
    <scope>NUCLEOTIDE SEQUENCE [LARGE SCALE GENOMIC DNA]</scope>
    <source>
        <strain evidence="1 2">IND2009</strain>
    </source>
</reference>
<evidence type="ECO:0000313" key="2">
    <source>
        <dbReference type="Proteomes" id="UP000324629"/>
    </source>
</evidence>
<comment type="caution">
    <text evidence="1">The sequence shown here is derived from an EMBL/GenBank/DDBJ whole genome shotgun (WGS) entry which is preliminary data.</text>
</comment>
<gene>
    <name evidence="1" type="ORF">DEA37_0006710</name>
</gene>
<accession>A0A5J4NLN7</accession>
<dbReference type="EMBL" id="QNGE01001970">
    <property type="protein sequence ID" value="KAA3676462.1"/>
    <property type="molecule type" value="Genomic_DNA"/>
</dbReference>
<dbReference type="InterPro" id="IPR021109">
    <property type="entry name" value="Peptidase_aspartic_dom_sf"/>
</dbReference>
<organism evidence="1 2">
    <name type="scientific">Paragonimus westermani</name>
    <dbReference type="NCBI Taxonomy" id="34504"/>
    <lineage>
        <taxon>Eukaryota</taxon>
        <taxon>Metazoa</taxon>
        <taxon>Spiralia</taxon>
        <taxon>Lophotrochozoa</taxon>
        <taxon>Platyhelminthes</taxon>
        <taxon>Trematoda</taxon>
        <taxon>Digenea</taxon>
        <taxon>Plagiorchiida</taxon>
        <taxon>Troglotremata</taxon>
        <taxon>Troglotrematidae</taxon>
        <taxon>Paragonimus</taxon>
    </lineage>
</organism>
<name>A0A5J4NLN7_9TREM</name>
<dbReference type="Proteomes" id="UP000324629">
    <property type="component" value="Unassembled WGS sequence"/>
</dbReference>
<dbReference type="SUPFAM" id="SSF50630">
    <property type="entry name" value="Acid proteases"/>
    <property type="match status" value="1"/>
</dbReference>
<keyword evidence="2" id="KW-1185">Reference proteome</keyword>
<proteinExistence type="predicted"/>
<protein>
    <submittedName>
        <fullName evidence="1">Uncharacterized protein</fullName>
    </submittedName>
</protein>
<sequence>MVHKGVGHCGSGFAFFLRDDDDDVKGDFTNRREFATAYIYGTPAELQLDTASDIVSISKRIQQLANNPIVQTAVNTARHAPGHTVLTTDELRCIISFQDMLIEGTCFLTNSLDVDLPVPD</sequence>